<dbReference type="InterPro" id="IPR002104">
    <property type="entry name" value="Integrase_catalytic"/>
</dbReference>
<dbReference type="Proteomes" id="UP000036756">
    <property type="component" value="Unassembled WGS sequence"/>
</dbReference>
<dbReference type="PANTHER" id="PTHR30349">
    <property type="entry name" value="PHAGE INTEGRASE-RELATED"/>
    <property type="match status" value="1"/>
</dbReference>
<evidence type="ECO:0000313" key="10">
    <source>
        <dbReference type="EMBL" id="KMT22337.1"/>
    </source>
</evidence>
<evidence type="ECO:0000256" key="1">
    <source>
        <dbReference type="ARBA" id="ARBA00003283"/>
    </source>
</evidence>
<evidence type="ECO:0000256" key="2">
    <source>
        <dbReference type="ARBA" id="ARBA00008857"/>
    </source>
</evidence>
<keyword evidence="5" id="KW-0233">DNA recombination</keyword>
<dbReference type="GO" id="GO:0015074">
    <property type="term" value="P:DNA integration"/>
    <property type="evidence" value="ECO:0007669"/>
    <property type="project" value="UniProtKB-KW"/>
</dbReference>
<dbReference type="STRING" id="1121307.CLCY_16c00160"/>
<evidence type="ECO:0000256" key="4">
    <source>
        <dbReference type="ARBA" id="ARBA00023125"/>
    </source>
</evidence>
<dbReference type="PATRIC" id="fig|1121307.3.peg.326"/>
<dbReference type="Gene3D" id="1.10.150.130">
    <property type="match status" value="1"/>
</dbReference>
<dbReference type="EMBL" id="LFVU01000020">
    <property type="protein sequence ID" value="KMT22337.1"/>
    <property type="molecule type" value="Genomic_DNA"/>
</dbReference>
<evidence type="ECO:0000259" key="9">
    <source>
        <dbReference type="PROSITE" id="PS51900"/>
    </source>
</evidence>
<feature type="domain" description="Tyr recombinase" evidence="8">
    <location>
        <begin position="80"/>
        <end position="252"/>
    </location>
</feature>
<feature type="domain" description="Core-binding (CB)" evidence="9">
    <location>
        <begin position="1"/>
        <end position="65"/>
    </location>
</feature>
<evidence type="ECO:0000256" key="3">
    <source>
        <dbReference type="ARBA" id="ARBA00022908"/>
    </source>
</evidence>
<dbReference type="SUPFAM" id="SSF56349">
    <property type="entry name" value="DNA breaking-rejoining enzymes"/>
    <property type="match status" value="1"/>
</dbReference>
<comment type="function">
    <text evidence="1">Site-specific tyrosine recombinase, which acts by catalyzing the cutting and rejoining of the recombining DNA molecules.</text>
</comment>
<gene>
    <name evidence="10" type="primary">xerD</name>
    <name evidence="10" type="ORF">CLCY_16c00160</name>
</gene>
<evidence type="ECO:0000313" key="11">
    <source>
        <dbReference type="Proteomes" id="UP000036756"/>
    </source>
</evidence>
<proteinExistence type="inferred from homology"/>
<accession>A0A0J8D8Y5</accession>
<dbReference type="Gene3D" id="1.10.443.10">
    <property type="entry name" value="Intergrase catalytic core"/>
    <property type="match status" value="1"/>
</dbReference>
<sequence length="254" mass="29707">MKTIESYGSDIRQFIEYLDIRCLNIKDIDIETIEKYKKYLLRNGLKAKTVNRKLTSINQFLKFNNHQVKYKKLKEQKQNILNDVLEKEEIEKMIYYCKDNIRDKAIMLTLFKMGLRVSELLQLVVSDTKGNKVTIKGKGGKYRSIPVPKDVKKLWLEYLNIRKEVNTNKLFIGKRGALKRQSINKIIQKYSRKAKIKKEKAHPHNLRHSFCKALASSGVDTLIIADLAGHGSLETTRIYTRQTEKELLNIMEMI</sequence>
<dbReference type="InterPro" id="IPR010998">
    <property type="entry name" value="Integrase_recombinase_N"/>
</dbReference>
<dbReference type="Pfam" id="PF02899">
    <property type="entry name" value="Phage_int_SAM_1"/>
    <property type="match status" value="1"/>
</dbReference>
<reference evidence="10 11" key="1">
    <citation type="submission" date="2015-06" db="EMBL/GenBank/DDBJ databases">
        <title>Draft genome sequence of the purine-degrading Clostridium cylindrosporum HC-1 (DSM 605).</title>
        <authorList>
            <person name="Poehlein A."/>
            <person name="Schiel-Bengelsdorf B."/>
            <person name="Bengelsdorf F."/>
            <person name="Daniel R."/>
            <person name="Duerre P."/>
        </authorList>
    </citation>
    <scope>NUCLEOTIDE SEQUENCE [LARGE SCALE GENOMIC DNA]</scope>
    <source>
        <strain evidence="10 11">DSM 605</strain>
    </source>
</reference>
<evidence type="ECO:0000259" key="8">
    <source>
        <dbReference type="PROSITE" id="PS51898"/>
    </source>
</evidence>
<keyword evidence="4 6" id="KW-0238">DNA-binding</keyword>
<organism evidence="10 11">
    <name type="scientific">Clostridium cylindrosporum DSM 605</name>
    <dbReference type="NCBI Taxonomy" id="1121307"/>
    <lineage>
        <taxon>Bacteria</taxon>
        <taxon>Bacillati</taxon>
        <taxon>Bacillota</taxon>
        <taxon>Clostridia</taxon>
        <taxon>Eubacteriales</taxon>
        <taxon>Clostridiaceae</taxon>
        <taxon>Clostridium</taxon>
    </lineage>
</organism>
<dbReference type="PROSITE" id="PS51900">
    <property type="entry name" value="CB"/>
    <property type="match status" value="1"/>
</dbReference>
<dbReference type="OrthoDB" id="9801717at2"/>
<dbReference type="InterPro" id="IPR011010">
    <property type="entry name" value="DNA_brk_join_enz"/>
</dbReference>
<comment type="caution">
    <text evidence="10">The sequence shown here is derived from an EMBL/GenBank/DDBJ whole genome shotgun (WGS) entry which is preliminary data.</text>
</comment>
<dbReference type="PANTHER" id="PTHR30349:SF41">
    <property type="entry name" value="INTEGRASE_RECOMBINASE PROTEIN MJ0367-RELATED"/>
    <property type="match status" value="1"/>
</dbReference>
<evidence type="ECO:0000256" key="6">
    <source>
        <dbReference type="PROSITE-ProRule" id="PRU01248"/>
    </source>
</evidence>
<dbReference type="InterPro" id="IPR013762">
    <property type="entry name" value="Integrase-like_cat_sf"/>
</dbReference>
<evidence type="ECO:0000256" key="7">
    <source>
        <dbReference type="SAM" id="Coils"/>
    </source>
</evidence>
<dbReference type="PROSITE" id="PS51898">
    <property type="entry name" value="TYR_RECOMBINASE"/>
    <property type="match status" value="1"/>
</dbReference>
<dbReference type="GO" id="GO:0003677">
    <property type="term" value="F:DNA binding"/>
    <property type="evidence" value="ECO:0007669"/>
    <property type="project" value="UniProtKB-UniRule"/>
</dbReference>
<keyword evidence="3" id="KW-0229">DNA integration</keyword>
<feature type="coiled-coil region" evidence="7">
    <location>
        <begin position="63"/>
        <end position="90"/>
    </location>
</feature>
<dbReference type="InterPro" id="IPR050090">
    <property type="entry name" value="Tyrosine_recombinase_XerCD"/>
</dbReference>
<dbReference type="Pfam" id="PF00589">
    <property type="entry name" value="Phage_integrase"/>
    <property type="match status" value="1"/>
</dbReference>
<comment type="similarity">
    <text evidence="2">Belongs to the 'phage' integrase family.</text>
</comment>
<name>A0A0J8D8Y5_CLOCY</name>
<evidence type="ECO:0000256" key="5">
    <source>
        <dbReference type="ARBA" id="ARBA00023172"/>
    </source>
</evidence>
<keyword evidence="11" id="KW-1185">Reference proteome</keyword>
<keyword evidence="7" id="KW-0175">Coiled coil</keyword>
<protein>
    <submittedName>
        <fullName evidence="10">Tyrosine recombinase XerD</fullName>
    </submittedName>
</protein>
<dbReference type="InterPro" id="IPR004107">
    <property type="entry name" value="Integrase_SAM-like_N"/>
</dbReference>
<dbReference type="GO" id="GO:0006310">
    <property type="term" value="P:DNA recombination"/>
    <property type="evidence" value="ECO:0007669"/>
    <property type="project" value="UniProtKB-KW"/>
</dbReference>
<dbReference type="AlphaFoldDB" id="A0A0J8D8Y5"/>
<dbReference type="InterPro" id="IPR044068">
    <property type="entry name" value="CB"/>
</dbReference>